<organism evidence="2 4">
    <name type="scientific">Alternaria atra</name>
    <dbReference type="NCBI Taxonomy" id="119953"/>
    <lineage>
        <taxon>Eukaryota</taxon>
        <taxon>Fungi</taxon>
        <taxon>Dikarya</taxon>
        <taxon>Ascomycota</taxon>
        <taxon>Pezizomycotina</taxon>
        <taxon>Dothideomycetes</taxon>
        <taxon>Pleosporomycetidae</taxon>
        <taxon>Pleosporales</taxon>
        <taxon>Pleosporineae</taxon>
        <taxon>Pleosporaceae</taxon>
        <taxon>Alternaria</taxon>
        <taxon>Alternaria sect. Ulocladioides</taxon>
    </lineage>
</organism>
<dbReference type="CDD" id="cd00590">
    <property type="entry name" value="RRM_SF"/>
    <property type="match status" value="1"/>
</dbReference>
<dbReference type="Gene3D" id="3.30.70.330">
    <property type="match status" value="1"/>
</dbReference>
<dbReference type="OrthoDB" id="3796937at2759"/>
<reference evidence="2" key="1">
    <citation type="submission" date="2021-05" db="EMBL/GenBank/DDBJ databases">
        <authorList>
            <person name="Stam R."/>
        </authorList>
    </citation>
    <scope>NUCLEOTIDE SEQUENCE</scope>
    <source>
        <strain evidence="2">CS162</strain>
    </source>
</reference>
<dbReference type="EMBL" id="CAJRGZ010000029">
    <property type="protein sequence ID" value="CAG5183894.1"/>
    <property type="molecule type" value="Genomic_DNA"/>
</dbReference>
<dbReference type="InterPro" id="IPR012677">
    <property type="entry name" value="Nucleotide-bd_a/b_plait_sf"/>
</dbReference>
<evidence type="ECO:0008006" key="5">
    <source>
        <dbReference type="Google" id="ProtNLM"/>
    </source>
</evidence>
<dbReference type="Proteomes" id="UP000676310">
    <property type="component" value="Unassembled WGS sequence"/>
</dbReference>
<dbReference type="AlphaFoldDB" id="A0A8J2N1W4"/>
<dbReference type="EMBL" id="CAJRGZ010000022">
    <property type="protein sequence ID" value="CAG5175050.1"/>
    <property type="molecule type" value="Genomic_DNA"/>
</dbReference>
<comment type="caution">
    <text evidence="2">The sequence shown here is derived from an EMBL/GenBank/DDBJ whole genome shotgun (WGS) entry which is preliminary data.</text>
</comment>
<dbReference type="InterPro" id="IPR035979">
    <property type="entry name" value="RBD_domain_sf"/>
</dbReference>
<feature type="coiled-coil region" evidence="1">
    <location>
        <begin position="322"/>
        <end position="354"/>
    </location>
</feature>
<dbReference type="RefSeq" id="XP_043174382.1">
    <property type="nucleotide sequence ID" value="XM_043318447.1"/>
</dbReference>
<dbReference type="GO" id="GO:0003676">
    <property type="term" value="F:nucleic acid binding"/>
    <property type="evidence" value="ECO:0007669"/>
    <property type="project" value="InterPro"/>
</dbReference>
<name>A0A8J2N1W4_9PLEO</name>
<keyword evidence="1" id="KW-0175">Coiled coil</keyword>
<evidence type="ECO:0000256" key="1">
    <source>
        <dbReference type="SAM" id="Coils"/>
    </source>
</evidence>
<protein>
    <recommendedName>
        <fullName evidence="5">RRM domain-containing protein</fullName>
    </recommendedName>
</protein>
<sequence length="446" mass="49301">MEHRDRTTANSANGLLSRQFASITDVLFKASERRNQELQKLQQRLLRPVPTPSTSKSAHELFVTAKPESSQGSGSGDDCVELEQVEQNNKGTTSDYLTVVASTMGLSEISGIQVQLRGGYVSDCADDSKMMIAELNSPKQKHSGSGVQEELDDNDDLARMLAGLKNHWSSLKGNAVRQRNDPKAISAGLNVYEEGELSALAKRLGIDSNESEVFEDSKAALDILSEQDQTYGTGHSEDENDDLEFLHAKLATMFTPPFGTASGDFPYIAKSKSVVSITPSPQKDVAGMLKPAYISSAVALRLESRDVESEGAKGRFTQPFSNSMDEQEAKDEKAEMVKKENEKLEATIKYVLEEEKRYHKIEENKRLPARLILSNLAADADDKAIRIFFAKYSTEIRDVTLLSKRDPLKRTRTAYVDMYSRNVAVRASYEVGGIFGLIVKIKLAVE</sequence>
<accession>A0A8J2N1W4</accession>
<evidence type="ECO:0000313" key="4">
    <source>
        <dbReference type="Proteomes" id="UP000676310"/>
    </source>
</evidence>
<evidence type="ECO:0000313" key="3">
    <source>
        <dbReference type="EMBL" id="CAG5183894.1"/>
    </source>
</evidence>
<proteinExistence type="predicted"/>
<evidence type="ECO:0000313" key="2">
    <source>
        <dbReference type="EMBL" id="CAG5175050.1"/>
    </source>
</evidence>
<gene>
    <name evidence="3" type="ORF">ALTATR162_LOCUS10807</name>
    <name evidence="2" type="ORF">ALTATR162_LOCUS7941</name>
</gene>
<dbReference type="SUPFAM" id="SSF54928">
    <property type="entry name" value="RNA-binding domain, RBD"/>
    <property type="match status" value="1"/>
</dbReference>
<dbReference type="GeneID" id="67011009"/>
<keyword evidence="4" id="KW-1185">Reference proteome</keyword>